<reference evidence="1 2" key="1">
    <citation type="submission" date="2024-11" db="EMBL/GenBank/DDBJ databases">
        <authorList>
            <person name="Heng Y.C."/>
            <person name="Lim A.C.H."/>
            <person name="Lee J.K.Y."/>
            <person name="Kittelmann S."/>
        </authorList>
    </citation>
    <scope>NUCLEOTIDE SEQUENCE [LARGE SCALE GENOMIC DNA]</scope>
    <source>
        <strain evidence="1 2">WILCCON 0269</strain>
    </source>
</reference>
<evidence type="ECO:0000313" key="2">
    <source>
        <dbReference type="Proteomes" id="UP001623660"/>
    </source>
</evidence>
<evidence type="ECO:0008006" key="3">
    <source>
        <dbReference type="Google" id="ProtNLM"/>
    </source>
</evidence>
<comment type="caution">
    <text evidence="1">The sequence shown here is derived from an EMBL/GenBank/DDBJ whole genome shotgun (WGS) entry which is preliminary data.</text>
</comment>
<organism evidence="1 2">
    <name type="scientific">Candidatus Clostridium eludens</name>
    <dbReference type="NCBI Taxonomy" id="3381663"/>
    <lineage>
        <taxon>Bacteria</taxon>
        <taxon>Bacillati</taxon>
        <taxon>Bacillota</taxon>
        <taxon>Clostridia</taxon>
        <taxon>Eubacteriales</taxon>
        <taxon>Clostridiaceae</taxon>
        <taxon>Clostridium</taxon>
    </lineage>
</organism>
<evidence type="ECO:0000313" key="1">
    <source>
        <dbReference type="EMBL" id="MFL0198603.1"/>
    </source>
</evidence>
<name>A0ABW8SSH9_9CLOT</name>
<gene>
    <name evidence="1" type="ORF">ACJDU8_24045</name>
</gene>
<keyword evidence="2" id="KW-1185">Reference proteome</keyword>
<proteinExistence type="predicted"/>
<dbReference type="RefSeq" id="WP_406794711.1">
    <property type="nucleotide sequence ID" value="NZ_JBJHZX010000071.1"/>
</dbReference>
<protein>
    <recommendedName>
        <fullName evidence="3">Transcriptional regulator</fullName>
    </recommendedName>
</protein>
<sequence length="61" mass="6936">MTNESVKNKLKDYLVKNGVRNNFVAEKIGLSCTSICLFLKGRRLLLDKKLKLIEGLINKTI</sequence>
<dbReference type="EMBL" id="JBJHZX010000071">
    <property type="protein sequence ID" value="MFL0198603.1"/>
    <property type="molecule type" value="Genomic_DNA"/>
</dbReference>
<accession>A0ABW8SSH9</accession>
<dbReference type="Proteomes" id="UP001623660">
    <property type="component" value="Unassembled WGS sequence"/>
</dbReference>